<dbReference type="RefSeq" id="WP_242161278.1">
    <property type="nucleotide sequence ID" value="NZ_CP131914.1"/>
</dbReference>
<feature type="signal peptide" evidence="1">
    <location>
        <begin position="1"/>
        <end position="20"/>
    </location>
</feature>
<reference evidence="2 4" key="1">
    <citation type="journal article" date="2022" name="Curr. Microbiol.">
        <title>Xanthomonas indica sp. nov., a Novel Member of Non-Pathogenic Xanthomonas Community from Healthy Rice Seeds.</title>
        <authorList>
            <person name="Rana R."/>
            <person name="Madhavan V.N."/>
            <person name="Saroha T."/>
            <person name="Bansal K."/>
            <person name="Kaur A."/>
            <person name="Sonti R.V."/>
            <person name="Patel H.K."/>
            <person name="Patil P.B."/>
        </authorList>
    </citation>
    <scope>NUCLEOTIDE SEQUENCE [LARGE SCALE GENOMIC DNA]</scope>
    <source>
        <strain evidence="2 4">PPL560</strain>
    </source>
</reference>
<keyword evidence="4" id="KW-1185">Reference proteome</keyword>
<name>A0AAU8I1F1_9XANT</name>
<organism evidence="3">
    <name type="scientific">Xanthomonas indica</name>
    <dbReference type="NCBI Taxonomy" id="2912242"/>
    <lineage>
        <taxon>Bacteria</taxon>
        <taxon>Pseudomonadati</taxon>
        <taxon>Pseudomonadota</taxon>
        <taxon>Gammaproteobacteria</taxon>
        <taxon>Lysobacterales</taxon>
        <taxon>Lysobacteraceae</taxon>
        <taxon>Xanthomonas</taxon>
    </lineage>
</organism>
<keyword evidence="1" id="KW-0732">Signal</keyword>
<evidence type="ECO:0000313" key="3">
    <source>
        <dbReference type="EMBL" id="XCI79113.1"/>
    </source>
</evidence>
<dbReference type="EMBL" id="JAKJPQ010000019">
    <property type="protein sequence ID" value="MCI2263621.1"/>
    <property type="molecule type" value="Genomic_DNA"/>
</dbReference>
<sequence length="189" mass="20081">MNLRQLTLAILLACSGAATASDVSDAQASQLFQILGLKEAVSIYAKDSVASAPLFQKLGSDQKGCIAGLVGETIARNTVAQLKTLFQDDDKAERWIQFSKTAAGQRYMQYVAAAAKAVFLSRPVPDRAELLLGMSPAQAAQTQEFIASPAGMVFRAAPPLTPPAMTEAQQAALGDELVNRCRLSESDFS</sequence>
<dbReference type="AlphaFoldDB" id="A0AAU8I1F1"/>
<protein>
    <recommendedName>
        <fullName evidence="5">DUF2059 domain-containing protein</fullName>
    </recommendedName>
</protein>
<gene>
    <name evidence="2" type="ORF">L3V74_18985</name>
    <name evidence="3" type="ORF">Q7W82_12515</name>
</gene>
<evidence type="ECO:0000313" key="4">
    <source>
        <dbReference type="Proteomes" id="UP001430647"/>
    </source>
</evidence>
<evidence type="ECO:0008006" key="5">
    <source>
        <dbReference type="Google" id="ProtNLM"/>
    </source>
</evidence>
<feature type="chain" id="PRO_5043380994" description="DUF2059 domain-containing protein" evidence="1">
    <location>
        <begin position="21"/>
        <end position="189"/>
    </location>
</feature>
<proteinExistence type="predicted"/>
<reference evidence="2" key="2">
    <citation type="submission" date="2022-01" db="EMBL/GenBank/DDBJ databases">
        <authorList>
            <person name="Rana R."/>
            <person name="Patil P.B."/>
        </authorList>
    </citation>
    <scope>NUCLEOTIDE SEQUENCE</scope>
    <source>
        <strain evidence="2">PPL560</strain>
    </source>
</reference>
<dbReference type="KEGG" id="xin:Q7W82_12515"/>
<dbReference type="EMBL" id="CP131914">
    <property type="protein sequence ID" value="XCI79113.1"/>
    <property type="molecule type" value="Genomic_DNA"/>
</dbReference>
<evidence type="ECO:0000256" key="1">
    <source>
        <dbReference type="SAM" id="SignalP"/>
    </source>
</evidence>
<dbReference type="Proteomes" id="UP001430647">
    <property type="component" value="Unassembled WGS sequence"/>
</dbReference>
<accession>A0AAU8I1F1</accession>
<reference evidence="3" key="3">
    <citation type="submission" date="2023-08" db="EMBL/GenBank/DDBJ databases">
        <title>Complete genome sequence of Xanthomonas indica.</title>
        <authorList>
            <person name="Patil P.B."/>
            <person name="Rana R."/>
        </authorList>
    </citation>
    <scope>NUCLEOTIDE SEQUENCE</scope>
    <source>
        <strain evidence="3">PPL560</strain>
    </source>
</reference>
<evidence type="ECO:0000313" key="2">
    <source>
        <dbReference type="EMBL" id="MCI2263621.1"/>
    </source>
</evidence>